<dbReference type="EMBL" id="BAAAAK010000014">
    <property type="protein sequence ID" value="GAA0042864.1"/>
    <property type="molecule type" value="Genomic_DNA"/>
</dbReference>
<evidence type="ECO:0000313" key="1">
    <source>
        <dbReference type="EMBL" id="GAA0042864.1"/>
    </source>
</evidence>
<reference evidence="1 2" key="1">
    <citation type="journal article" date="2024" name="Int. J. Syst. Evol. Microbiol.">
        <title>Proposal of Lactobacillus amylovorus subsp. animalis subsp. nov. and an emended description of Lactobacillus amylovorus.</title>
        <authorList>
            <person name="Yamane K."/>
            <person name="Tanizawa Y."/>
            <person name="Kobayashi H."/>
            <person name="Kamizono T."/>
            <person name="Kojima Y."/>
            <person name="Takagi H."/>
            <person name="Tohno M."/>
        </authorList>
    </citation>
    <scope>NUCLEOTIDE SEQUENCE [LARGE SCALE GENOMIC DNA]</scope>
    <source>
        <strain evidence="1 2">TKL145</strain>
    </source>
</reference>
<evidence type="ECO:0000313" key="2">
    <source>
        <dbReference type="Proteomes" id="UP001437574"/>
    </source>
</evidence>
<reference evidence="2" key="2">
    <citation type="submission" date="2024-01" db="EMBL/GenBank/DDBJ databases">
        <title>Draft genome sequence of Lactobacillus amylovorus strain TKL145.</title>
        <authorList>
            <person name="Tohno M."/>
            <person name="Tanizawa Y."/>
        </authorList>
    </citation>
    <scope>NUCLEOTIDE SEQUENCE [LARGE SCALE GENOMIC DNA]</scope>
    <source>
        <strain evidence="2">TKL145</strain>
    </source>
</reference>
<sequence length="111" mass="12378">MNAQSRTVKIYSIKNMPKFIDEGITTAIANKLNIDFGKYKYGFWNFSKTGVMKPTGNGVEDGVTSVFNRDGSISYFTDFTTDKTGSDSALGYSIINARTGRLTFYRAQHYG</sequence>
<protein>
    <submittedName>
        <fullName evidence="1">Uncharacterized protein</fullName>
    </submittedName>
</protein>
<dbReference type="AlphaFoldDB" id="A0ABC9VN46"/>
<name>A0ABC9VN46_LACAM</name>
<dbReference type="Proteomes" id="UP001437574">
    <property type="component" value="Unassembled WGS sequence"/>
</dbReference>
<proteinExistence type="predicted"/>
<comment type="caution">
    <text evidence="1">The sequence shown here is derived from an EMBL/GenBank/DDBJ whole genome shotgun (WGS) entry which is preliminary data.</text>
</comment>
<accession>A0ABC9VN46</accession>
<gene>
    <name evidence="1" type="ORF">LATKL145_12750</name>
</gene>
<organism evidence="1 2">
    <name type="scientific">Lactobacillus amylovorus subsp. animalium</name>
    <dbReference type="NCBI Taxonomy" id="3378536"/>
    <lineage>
        <taxon>Bacteria</taxon>
        <taxon>Bacillati</taxon>
        <taxon>Bacillota</taxon>
        <taxon>Bacilli</taxon>
        <taxon>Lactobacillales</taxon>
        <taxon>Lactobacillaceae</taxon>
        <taxon>Lactobacillus</taxon>
    </lineage>
</organism>